<gene>
    <name evidence="2" type="ORF">CEXT_783261</name>
</gene>
<sequence length="92" mass="10103">MRFVTYLVFDLADGFSLLLEAEFRRRDVEKMGPNLESFIVRQVHQGQGQRRGLPGLVEQTGDSIRVGTKNPSTAGGQHDVTGGTCHLSCVTL</sequence>
<evidence type="ECO:0000313" key="2">
    <source>
        <dbReference type="EMBL" id="GIY99407.1"/>
    </source>
</evidence>
<dbReference type="Proteomes" id="UP001054945">
    <property type="component" value="Unassembled WGS sequence"/>
</dbReference>
<proteinExistence type="predicted"/>
<feature type="region of interest" description="Disordered" evidence="1">
    <location>
        <begin position="49"/>
        <end position="78"/>
    </location>
</feature>
<reference evidence="2 3" key="1">
    <citation type="submission" date="2021-06" db="EMBL/GenBank/DDBJ databases">
        <title>Caerostris extrusa draft genome.</title>
        <authorList>
            <person name="Kono N."/>
            <person name="Arakawa K."/>
        </authorList>
    </citation>
    <scope>NUCLEOTIDE SEQUENCE [LARGE SCALE GENOMIC DNA]</scope>
</reference>
<dbReference type="EMBL" id="BPLR01018419">
    <property type="protein sequence ID" value="GIY99407.1"/>
    <property type="molecule type" value="Genomic_DNA"/>
</dbReference>
<name>A0AAV4XXD3_CAEEX</name>
<evidence type="ECO:0000313" key="3">
    <source>
        <dbReference type="Proteomes" id="UP001054945"/>
    </source>
</evidence>
<dbReference type="AlphaFoldDB" id="A0AAV4XXD3"/>
<protein>
    <submittedName>
        <fullName evidence="2">Uncharacterized protein</fullName>
    </submittedName>
</protein>
<keyword evidence="3" id="KW-1185">Reference proteome</keyword>
<evidence type="ECO:0000256" key="1">
    <source>
        <dbReference type="SAM" id="MobiDB-lite"/>
    </source>
</evidence>
<accession>A0AAV4XXD3</accession>
<organism evidence="2 3">
    <name type="scientific">Caerostris extrusa</name>
    <name type="common">Bark spider</name>
    <name type="synonym">Caerostris bankana</name>
    <dbReference type="NCBI Taxonomy" id="172846"/>
    <lineage>
        <taxon>Eukaryota</taxon>
        <taxon>Metazoa</taxon>
        <taxon>Ecdysozoa</taxon>
        <taxon>Arthropoda</taxon>
        <taxon>Chelicerata</taxon>
        <taxon>Arachnida</taxon>
        <taxon>Araneae</taxon>
        <taxon>Araneomorphae</taxon>
        <taxon>Entelegynae</taxon>
        <taxon>Araneoidea</taxon>
        <taxon>Araneidae</taxon>
        <taxon>Caerostris</taxon>
    </lineage>
</organism>
<comment type="caution">
    <text evidence="2">The sequence shown here is derived from an EMBL/GenBank/DDBJ whole genome shotgun (WGS) entry which is preliminary data.</text>
</comment>